<dbReference type="PANTHER" id="PTHR43236:SF2">
    <property type="entry name" value="BLL0069 PROTEIN"/>
    <property type="match status" value="1"/>
</dbReference>
<evidence type="ECO:0000313" key="2">
    <source>
        <dbReference type="EMBL" id="MFC7299905.1"/>
    </source>
</evidence>
<dbReference type="EMBL" id="JBHTCC010000004">
    <property type="protein sequence ID" value="MFC7299905.1"/>
    <property type="molecule type" value="Genomic_DNA"/>
</dbReference>
<feature type="domain" description="IrrE N-terminal-like" evidence="1">
    <location>
        <begin position="40"/>
        <end position="155"/>
    </location>
</feature>
<dbReference type="PANTHER" id="PTHR43236">
    <property type="entry name" value="ANTITOXIN HIGA1"/>
    <property type="match status" value="1"/>
</dbReference>
<evidence type="ECO:0000259" key="1">
    <source>
        <dbReference type="Pfam" id="PF06114"/>
    </source>
</evidence>
<dbReference type="InterPro" id="IPR010359">
    <property type="entry name" value="IrrE_HExxH"/>
</dbReference>
<dbReference type="Pfam" id="PF06114">
    <property type="entry name" value="Peptidase_M78"/>
    <property type="match status" value="1"/>
</dbReference>
<dbReference type="Proteomes" id="UP001596379">
    <property type="component" value="Unassembled WGS sequence"/>
</dbReference>
<dbReference type="RefSeq" id="WP_012078852.1">
    <property type="nucleotide sequence ID" value="NZ_JBHTCC010000004.1"/>
</dbReference>
<evidence type="ECO:0000313" key="3">
    <source>
        <dbReference type="Proteomes" id="UP001596379"/>
    </source>
</evidence>
<organism evidence="2 3">
    <name type="scientific">Herminiimonas aquatilis</name>
    <dbReference type="NCBI Taxonomy" id="345342"/>
    <lineage>
        <taxon>Bacteria</taxon>
        <taxon>Pseudomonadati</taxon>
        <taxon>Pseudomonadota</taxon>
        <taxon>Betaproteobacteria</taxon>
        <taxon>Burkholderiales</taxon>
        <taxon>Oxalobacteraceae</taxon>
        <taxon>Herminiimonas</taxon>
    </lineage>
</organism>
<sequence length="255" mass="28211">MTIVDASKLSPAERILWSYGIDNPADIDLQVIAFGLGATVHHKPLDGCEARLVGIGEKAIITVNSRSIPTRQRFSVAHELGHWQLDKGRGGFLCAKDDISPQNDAAKDGEALANNFASQLILPDYLFVPIAAGKQISIDAAEKIASVFKASLTATSIKMVRKATIPAWIVCHRQRGLAWFFKSTSVPDDLYLNKDLHHDTEAFGLLWGAEDARTRYKLEEASRWFNSRDASRYQVRSQSMKIQDGMVISLLSLSK</sequence>
<comment type="caution">
    <text evidence="2">The sequence shown here is derived from an EMBL/GenBank/DDBJ whole genome shotgun (WGS) entry which is preliminary data.</text>
</comment>
<dbReference type="Gene3D" id="1.10.10.2910">
    <property type="match status" value="1"/>
</dbReference>
<dbReference type="InterPro" id="IPR052345">
    <property type="entry name" value="Rad_response_metalloprotease"/>
</dbReference>
<protein>
    <submittedName>
        <fullName evidence="2">ImmA/IrrE family metallo-endopeptidase</fullName>
    </submittedName>
</protein>
<name>A0ABW2J8R0_9BURK</name>
<gene>
    <name evidence="2" type="ORF">ACFQO0_15810</name>
</gene>
<proteinExistence type="predicted"/>
<reference evidence="3" key="1">
    <citation type="journal article" date="2019" name="Int. J. Syst. Evol. Microbiol.">
        <title>The Global Catalogue of Microorganisms (GCM) 10K type strain sequencing project: providing services to taxonomists for standard genome sequencing and annotation.</title>
        <authorList>
            <consortium name="The Broad Institute Genomics Platform"/>
            <consortium name="The Broad Institute Genome Sequencing Center for Infectious Disease"/>
            <person name="Wu L."/>
            <person name="Ma J."/>
        </authorList>
    </citation>
    <scope>NUCLEOTIDE SEQUENCE [LARGE SCALE GENOMIC DNA]</scope>
    <source>
        <strain evidence="3">CCUG 36956</strain>
    </source>
</reference>
<accession>A0ABW2J8R0</accession>
<keyword evidence="3" id="KW-1185">Reference proteome</keyword>